<gene>
    <name evidence="1" type="ORF">F444_11323</name>
</gene>
<proteinExistence type="predicted"/>
<comment type="caution">
    <text evidence="1">The sequence shown here is derived from an EMBL/GenBank/DDBJ whole genome shotgun (WGS) entry which is preliminary data.</text>
</comment>
<organism evidence="1 2">
    <name type="scientific">Phytophthora nicotianae P1976</name>
    <dbReference type="NCBI Taxonomy" id="1317066"/>
    <lineage>
        <taxon>Eukaryota</taxon>
        <taxon>Sar</taxon>
        <taxon>Stramenopiles</taxon>
        <taxon>Oomycota</taxon>
        <taxon>Peronosporomycetes</taxon>
        <taxon>Peronosporales</taxon>
        <taxon>Peronosporaceae</taxon>
        <taxon>Phytophthora</taxon>
    </lineage>
</organism>
<name>A0A081A176_PHYNI</name>
<evidence type="ECO:0000313" key="2">
    <source>
        <dbReference type="Proteomes" id="UP000028582"/>
    </source>
</evidence>
<sequence length="42" mass="4431">MGPFAGELAADLASAKPAHLLRGHPRGFALATLLAPPHYRHT</sequence>
<dbReference type="Proteomes" id="UP000028582">
    <property type="component" value="Unassembled WGS sequence"/>
</dbReference>
<accession>A0A081A176</accession>
<evidence type="ECO:0000313" key="1">
    <source>
        <dbReference type="EMBL" id="ETO72637.1"/>
    </source>
</evidence>
<dbReference type="EMBL" id="ANJA01002047">
    <property type="protein sequence ID" value="ETO72637.1"/>
    <property type="molecule type" value="Genomic_DNA"/>
</dbReference>
<reference evidence="1 2" key="1">
    <citation type="submission" date="2013-11" db="EMBL/GenBank/DDBJ databases">
        <title>The Genome Sequence of Phytophthora parasitica P1976.</title>
        <authorList>
            <consortium name="The Broad Institute Genomics Platform"/>
            <person name="Russ C."/>
            <person name="Tyler B."/>
            <person name="Panabieres F."/>
            <person name="Shan W."/>
            <person name="Tripathy S."/>
            <person name="Grunwald N."/>
            <person name="Machado M."/>
            <person name="Johnson C.S."/>
            <person name="Walker B."/>
            <person name="Young S."/>
            <person name="Zeng Q."/>
            <person name="Gargeya S."/>
            <person name="Fitzgerald M."/>
            <person name="Haas B."/>
            <person name="Abouelleil A."/>
            <person name="Allen A.W."/>
            <person name="Alvarado L."/>
            <person name="Arachchi H.M."/>
            <person name="Berlin A.M."/>
            <person name="Chapman S.B."/>
            <person name="Gainer-Dewar J."/>
            <person name="Goldberg J."/>
            <person name="Griggs A."/>
            <person name="Gujja S."/>
            <person name="Hansen M."/>
            <person name="Howarth C."/>
            <person name="Imamovic A."/>
            <person name="Ireland A."/>
            <person name="Larimer J."/>
            <person name="McCowan C."/>
            <person name="Murphy C."/>
            <person name="Pearson M."/>
            <person name="Poon T.W."/>
            <person name="Priest M."/>
            <person name="Roberts A."/>
            <person name="Saif S."/>
            <person name="Shea T."/>
            <person name="Sisk P."/>
            <person name="Sykes S."/>
            <person name="Wortman J."/>
            <person name="Nusbaum C."/>
            <person name="Birren B."/>
        </authorList>
    </citation>
    <scope>NUCLEOTIDE SEQUENCE [LARGE SCALE GENOMIC DNA]</scope>
    <source>
        <strain evidence="1 2">P1976</strain>
    </source>
</reference>
<protein>
    <submittedName>
        <fullName evidence="1">Uncharacterized protein</fullName>
    </submittedName>
</protein>
<dbReference type="AlphaFoldDB" id="A0A081A176"/>